<dbReference type="Proteomes" id="UP001057402">
    <property type="component" value="Chromosome 2"/>
</dbReference>
<evidence type="ECO:0000313" key="2">
    <source>
        <dbReference type="Proteomes" id="UP001057402"/>
    </source>
</evidence>
<keyword evidence="2" id="KW-1185">Reference proteome</keyword>
<gene>
    <name evidence="1" type="ORF">MLD38_002606</name>
</gene>
<organism evidence="1 2">
    <name type="scientific">Melastoma candidum</name>
    <dbReference type="NCBI Taxonomy" id="119954"/>
    <lineage>
        <taxon>Eukaryota</taxon>
        <taxon>Viridiplantae</taxon>
        <taxon>Streptophyta</taxon>
        <taxon>Embryophyta</taxon>
        <taxon>Tracheophyta</taxon>
        <taxon>Spermatophyta</taxon>
        <taxon>Magnoliopsida</taxon>
        <taxon>eudicotyledons</taxon>
        <taxon>Gunneridae</taxon>
        <taxon>Pentapetalae</taxon>
        <taxon>rosids</taxon>
        <taxon>malvids</taxon>
        <taxon>Myrtales</taxon>
        <taxon>Melastomataceae</taxon>
        <taxon>Melastomatoideae</taxon>
        <taxon>Melastomateae</taxon>
        <taxon>Melastoma</taxon>
    </lineage>
</organism>
<name>A0ACB9RZY2_9MYRT</name>
<comment type="caution">
    <text evidence="1">The sequence shown here is derived from an EMBL/GenBank/DDBJ whole genome shotgun (WGS) entry which is preliminary data.</text>
</comment>
<evidence type="ECO:0000313" key="1">
    <source>
        <dbReference type="EMBL" id="KAI4384449.1"/>
    </source>
</evidence>
<reference evidence="2" key="1">
    <citation type="journal article" date="2023" name="Front. Plant Sci.">
        <title>Chromosomal-level genome assembly of Melastoma candidum provides insights into trichome evolution.</title>
        <authorList>
            <person name="Zhong Y."/>
            <person name="Wu W."/>
            <person name="Sun C."/>
            <person name="Zou P."/>
            <person name="Liu Y."/>
            <person name="Dai S."/>
            <person name="Zhou R."/>
        </authorList>
    </citation>
    <scope>NUCLEOTIDE SEQUENCE [LARGE SCALE GENOMIC DNA]</scope>
</reference>
<accession>A0ACB9RZY2</accession>
<proteinExistence type="predicted"/>
<protein>
    <submittedName>
        <fullName evidence="1">Uncharacterized protein</fullName>
    </submittedName>
</protein>
<dbReference type="EMBL" id="CM042881">
    <property type="protein sequence ID" value="KAI4384449.1"/>
    <property type="molecule type" value="Genomic_DNA"/>
</dbReference>
<sequence>MDLQPMPVAGTEEVHFSTRARLVPTTPSTGYGAGVPIKKRRFPFIQPPSPPLPLEEVIDAKHTELDGSSNTYGVSNPRVSLEHPPSSDEKGSPFGLNLSEDIDLNQDDRVLPDNQENPIALADSKNAEEKNGSLIGKSTEHSEGQGLILVSNAMHVDQKEKPVEIKNVVVANEAKGTVDLMVAPGGSHETEANQESNGHQTLPRGMSADLNMVFGRKIEPSCWNQGTLKELSLSLSLSGQESNHHLTGNRSDSFAPRINVDRSTWDLNTIMDATADSSHGLSYGTAPYRDLTLAFREIDGKGAGQNPQTVEQRAVVGKTSCPYGYKEDHIGGYLDLVLQSLIPNYNTSSELPSVSTIRNPDGILGTAVKFINKEESVVKSEPADEPPDSCDVKPEIRTEKCGSICSFPFGEHLGKLTSIKVEPDFMDQQINPVNDTPSIQVEMQKFSELLPNSAETMQLNGPMGVKSCQSALASRGGCSNQHPIENEHPLGTLSHHQEGDAANMASDSTVTYAAASGNDDMVDSMLIENLPPVAKDSMMGNADDCAYDGGKVEISGCEDTYSSDYKYESDEVPSAPAGHTETSYREDDDYEDGEVREQLVLCASRMNVGADQAENASSAISVVECNAQSASNEDVRTQLADKEIENPGFSDATPAGCPLDQGELFDGDLTKNIGEEMICQLSQSSTRNTRTLTLCASNERVHTDNILSIEEKWNLSKTGAPANCKVLSGDDNKRRIINLSGLSSMSSPYKARFISNRSSPKRSVRKRLPETALEVDKPNLRVRASGDNVDEFPRRRNQYSLSRNSRSNFSRDRDIVSNRIVHNWDVKREFSPEFYNYTGDRHSTRCKHASDYRNHNDVASGDGLGGGKFWSRRRLNDDELNFCRQASLRHSPCGRGGSHVPRNISPSRCIGRDEFDVVGLWNNHKFRRDLGCDDMGSVPVKCSQISCEDNAVGLARGDRKLQSFKNDSVLGRVRSNSSVRRNRSPNQGSNRRRSPEGIEGHLELSQRRSPAVLRRDRMRSPEWGSFHNKISRRQHPPYFSQNSEDTIAIHSEKDREYLRSRFTNRSSPCRGTFRSRRYGANTQDRPCDEYSKVHMRTGWSKDVSRDEESGEKGLGEDRGPRHFQSPYSESEESIIYNKDESTSPYYLSPEDRCTDPENGNCRERSKK</sequence>